<dbReference type="RefSeq" id="WP_135245764.1">
    <property type="nucleotide sequence ID" value="NZ_SIHO01000002.1"/>
</dbReference>
<dbReference type="InterPro" id="IPR034660">
    <property type="entry name" value="DinB/YfiT-like"/>
</dbReference>
<organism evidence="1 2">
    <name type="scientific">Glacieibacterium arshaanense</name>
    <dbReference type="NCBI Taxonomy" id="2511025"/>
    <lineage>
        <taxon>Bacteria</taxon>
        <taxon>Pseudomonadati</taxon>
        <taxon>Pseudomonadota</taxon>
        <taxon>Alphaproteobacteria</taxon>
        <taxon>Sphingomonadales</taxon>
        <taxon>Sphingosinicellaceae</taxon>
        <taxon>Glacieibacterium</taxon>
    </lineage>
</organism>
<reference evidence="1 2" key="1">
    <citation type="submission" date="2019-02" db="EMBL/GenBank/DDBJ databases">
        <title>Polymorphobacter sp. isolated from the lake at the Tibet of China.</title>
        <authorList>
            <person name="Li A."/>
        </authorList>
    </citation>
    <scope>NUCLEOTIDE SEQUENCE [LARGE SCALE GENOMIC DNA]</scope>
    <source>
        <strain evidence="1 2">DJ1R-1</strain>
    </source>
</reference>
<dbReference type="SUPFAM" id="SSF109854">
    <property type="entry name" value="DinB/YfiT-like putative metalloenzymes"/>
    <property type="match status" value="1"/>
</dbReference>
<comment type="caution">
    <text evidence="1">The sequence shown here is derived from an EMBL/GenBank/DDBJ whole genome shotgun (WGS) entry which is preliminary data.</text>
</comment>
<sequence length="174" mass="18691">MSGPRIAAIISRFDSRLATLQGLLDKAQAQWADAGKDAGALIGCKLADDMLPLANQILFTCHQPNNFLDWATGVAVPTELPATLAEGATLIAATRARLAAFDGADALLESEKVISLPGNMGIKLDGAAYVDDWLLPNFYFHLVTAYAILRREGVNIGKFDYMTYLAPLVRPLGN</sequence>
<dbReference type="InterPro" id="IPR018531">
    <property type="entry name" value="DUF1993"/>
</dbReference>
<protein>
    <submittedName>
        <fullName evidence="1">DUF1993 domain-containing protein</fullName>
    </submittedName>
</protein>
<proteinExistence type="predicted"/>
<dbReference type="Pfam" id="PF09351">
    <property type="entry name" value="DUF1993"/>
    <property type="match status" value="1"/>
</dbReference>
<name>A0A4Y9EME1_9SPHN</name>
<dbReference type="Gene3D" id="1.20.120.450">
    <property type="entry name" value="dinb family like domain"/>
    <property type="match status" value="1"/>
</dbReference>
<dbReference type="PANTHER" id="PTHR36922:SF1">
    <property type="entry name" value="DUF1993 DOMAIN-CONTAINING PROTEIN"/>
    <property type="match status" value="1"/>
</dbReference>
<dbReference type="EMBL" id="SIHO01000002">
    <property type="protein sequence ID" value="TFU03172.1"/>
    <property type="molecule type" value="Genomic_DNA"/>
</dbReference>
<dbReference type="AlphaFoldDB" id="A0A4Y9EME1"/>
<dbReference type="OrthoDB" id="338237at2"/>
<dbReference type="Proteomes" id="UP000297737">
    <property type="component" value="Unassembled WGS sequence"/>
</dbReference>
<gene>
    <name evidence="1" type="ORF">EUV02_08230</name>
</gene>
<evidence type="ECO:0000313" key="2">
    <source>
        <dbReference type="Proteomes" id="UP000297737"/>
    </source>
</evidence>
<keyword evidence="2" id="KW-1185">Reference proteome</keyword>
<dbReference type="PANTHER" id="PTHR36922">
    <property type="entry name" value="BLL2446 PROTEIN"/>
    <property type="match status" value="1"/>
</dbReference>
<evidence type="ECO:0000313" key="1">
    <source>
        <dbReference type="EMBL" id="TFU03172.1"/>
    </source>
</evidence>
<accession>A0A4Y9EME1</accession>